<dbReference type="InterPro" id="IPR023795">
    <property type="entry name" value="Serpin_CS"/>
</dbReference>
<dbReference type="CDD" id="cd00172">
    <property type="entry name" value="serpin"/>
    <property type="match status" value="1"/>
</dbReference>
<protein>
    <recommendedName>
        <fullName evidence="6">Serpin domain-containing protein</fullName>
    </recommendedName>
</protein>
<dbReference type="InterPro" id="IPR042185">
    <property type="entry name" value="Serpin_sf_2"/>
</dbReference>
<gene>
    <name evidence="7" type="ORF">V9T40_005784</name>
</gene>
<dbReference type="SMART" id="SM00093">
    <property type="entry name" value="SERPIN"/>
    <property type="match status" value="1"/>
</dbReference>
<dbReference type="PANTHER" id="PTHR11461:SF211">
    <property type="entry name" value="GH10112P-RELATED"/>
    <property type="match status" value="1"/>
</dbReference>
<dbReference type="GO" id="GO:0004867">
    <property type="term" value="F:serine-type endopeptidase inhibitor activity"/>
    <property type="evidence" value="ECO:0007669"/>
    <property type="project" value="UniProtKB-KW"/>
</dbReference>
<dbReference type="Gene3D" id="2.30.39.10">
    <property type="entry name" value="Alpha-1-antitrypsin, domain 1"/>
    <property type="match status" value="1"/>
</dbReference>
<feature type="signal peptide" evidence="5">
    <location>
        <begin position="1"/>
        <end position="20"/>
    </location>
</feature>
<evidence type="ECO:0000259" key="6">
    <source>
        <dbReference type="SMART" id="SM00093"/>
    </source>
</evidence>
<comment type="caution">
    <text evidence="7">The sequence shown here is derived from an EMBL/GenBank/DDBJ whole genome shotgun (WGS) entry which is preliminary data.</text>
</comment>
<comment type="similarity">
    <text evidence="1 4">Belongs to the serpin family.</text>
</comment>
<dbReference type="PROSITE" id="PS00284">
    <property type="entry name" value="SERPIN"/>
    <property type="match status" value="1"/>
</dbReference>
<dbReference type="PANTHER" id="PTHR11461">
    <property type="entry name" value="SERINE PROTEASE INHIBITOR, SERPIN"/>
    <property type="match status" value="1"/>
</dbReference>
<dbReference type="InterPro" id="IPR042178">
    <property type="entry name" value="Serpin_sf_1"/>
</dbReference>
<keyword evidence="8" id="KW-1185">Reference proteome</keyword>
<sequence>MIYQLSFVLFIIGHLTQANAATRYKFSGDSEQSYGSQFTSADSISTFSIDLLKALHRSAKFNENVVCSPVSVYSALALLLLGSSGTTSDELRQVMRLPTSSQLRNLDSVHSDIAKLLKRLQDENIRIGNKTISQVTFANAIFIDDHMELKKSYENAVNDLYKGYIKKLDFTNGFATIEHINNWIATKTNNQISQIFTEPLNQQSSIVEVSSVYFSGGWSERFPLHSTKKEDFNTGSRTVEVEMMNNKGKIPYQYNSNLEFESIQLDFHGRYYSAVFVLPHKRQTISNLIGLLDKSALREILSQTNYRGVNYKIPKMKFFSSRSLKEPLASRGLSKLFDKANLALMLDTSAHKISDVKHAVEIEVDELGAKATALTSVRIEPLAAKNPPENTVDFILDRPFIFMIQHRISGTILFTAIVREPSQ</sequence>
<dbReference type="Gene3D" id="3.30.497.10">
    <property type="entry name" value="Antithrombin, subunit I, domain 2"/>
    <property type="match status" value="1"/>
</dbReference>
<proteinExistence type="inferred from homology"/>
<accession>A0AAN9U3X8</accession>
<feature type="chain" id="PRO_5042891893" description="Serpin domain-containing protein" evidence="5">
    <location>
        <begin position="21"/>
        <end position="423"/>
    </location>
</feature>
<keyword evidence="3" id="KW-0722">Serine protease inhibitor</keyword>
<dbReference type="Proteomes" id="UP001367676">
    <property type="component" value="Unassembled WGS sequence"/>
</dbReference>
<evidence type="ECO:0000313" key="8">
    <source>
        <dbReference type="Proteomes" id="UP001367676"/>
    </source>
</evidence>
<name>A0AAN9U3X8_9HEMI</name>
<keyword evidence="2" id="KW-0646">Protease inhibitor</keyword>
<dbReference type="EMBL" id="JBBCAQ010000003">
    <property type="protein sequence ID" value="KAK7604598.1"/>
    <property type="molecule type" value="Genomic_DNA"/>
</dbReference>
<dbReference type="SUPFAM" id="SSF56574">
    <property type="entry name" value="Serpins"/>
    <property type="match status" value="1"/>
</dbReference>
<dbReference type="InterPro" id="IPR023796">
    <property type="entry name" value="Serpin_dom"/>
</dbReference>
<evidence type="ECO:0000256" key="4">
    <source>
        <dbReference type="RuleBase" id="RU000411"/>
    </source>
</evidence>
<keyword evidence="5" id="KW-0732">Signal</keyword>
<feature type="domain" description="Serpin" evidence="6">
    <location>
        <begin position="49"/>
        <end position="421"/>
    </location>
</feature>
<dbReference type="InterPro" id="IPR000215">
    <property type="entry name" value="Serpin_fam"/>
</dbReference>
<dbReference type="GO" id="GO:0005615">
    <property type="term" value="C:extracellular space"/>
    <property type="evidence" value="ECO:0007669"/>
    <property type="project" value="InterPro"/>
</dbReference>
<reference evidence="7 8" key="1">
    <citation type="submission" date="2024-03" db="EMBL/GenBank/DDBJ databases">
        <title>Adaptation during the transition from Ophiocordyceps entomopathogen to insect associate is accompanied by gene loss and intensified selection.</title>
        <authorList>
            <person name="Ward C.M."/>
            <person name="Onetto C.A."/>
            <person name="Borneman A.R."/>
        </authorList>
    </citation>
    <scope>NUCLEOTIDE SEQUENCE [LARGE SCALE GENOMIC DNA]</scope>
    <source>
        <strain evidence="7">AWRI1</strain>
        <tissue evidence="7">Single Adult Female</tissue>
    </source>
</reference>
<evidence type="ECO:0000313" key="7">
    <source>
        <dbReference type="EMBL" id="KAK7604598.1"/>
    </source>
</evidence>
<evidence type="ECO:0000256" key="5">
    <source>
        <dbReference type="SAM" id="SignalP"/>
    </source>
</evidence>
<dbReference type="InterPro" id="IPR036186">
    <property type="entry name" value="Serpin_sf"/>
</dbReference>
<dbReference type="AlphaFoldDB" id="A0AAN9U3X8"/>
<organism evidence="7 8">
    <name type="scientific">Parthenolecanium corni</name>
    <dbReference type="NCBI Taxonomy" id="536013"/>
    <lineage>
        <taxon>Eukaryota</taxon>
        <taxon>Metazoa</taxon>
        <taxon>Ecdysozoa</taxon>
        <taxon>Arthropoda</taxon>
        <taxon>Hexapoda</taxon>
        <taxon>Insecta</taxon>
        <taxon>Pterygota</taxon>
        <taxon>Neoptera</taxon>
        <taxon>Paraneoptera</taxon>
        <taxon>Hemiptera</taxon>
        <taxon>Sternorrhyncha</taxon>
        <taxon>Coccoidea</taxon>
        <taxon>Coccidae</taxon>
        <taxon>Parthenolecanium</taxon>
    </lineage>
</organism>
<evidence type="ECO:0000256" key="1">
    <source>
        <dbReference type="ARBA" id="ARBA00009500"/>
    </source>
</evidence>
<evidence type="ECO:0000256" key="3">
    <source>
        <dbReference type="ARBA" id="ARBA00022900"/>
    </source>
</evidence>
<dbReference type="Pfam" id="PF00079">
    <property type="entry name" value="Serpin"/>
    <property type="match status" value="1"/>
</dbReference>
<evidence type="ECO:0000256" key="2">
    <source>
        <dbReference type="ARBA" id="ARBA00022690"/>
    </source>
</evidence>